<dbReference type="GO" id="GO:0015030">
    <property type="term" value="C:Cajal body"/>
    <property type="evidence" value="ECO:0007669"/>
    <property type="project" value="TreeGrafter"/>
</dbReference>
<protein>
    <recommendedName>
        <fullName evidence="2">WD repeat-containing protein 79</fullName>
    </recommendedName>
</protein>
<organism evidence="4 5">
    <name type="scientific">Diploscapter pachys</name>
    <dbReference type="NCBI Taxonomy" id="2018661"/>
    <lineage>
        <taxon>Eukaryota</taxon>
        <taxon>Metazoa</taxon>
        <taxon>Ecdysozoa</taxon>
        <taxon>Nematoda</taxon>
        <taxon>Chromadorea</taxon>
        <taxon>Rhabditida</taxon>
        <taxon>Rhabditina</taxon>
        <taxon>Rhabditomorpha</taxon>
        <taxon>Rhabditoidea</taxon>
        <taxon>Rhabditidae</taxon>
        <taxon>Diploscapter</taxon>
    </lineage>
</organism>
<comment type="caution">
    <text evidence="4">The sequence shown here is derived from an EMBL/GenBank/DDBJ whole genome shotgun (WGS) entry which is preliminary data.</text>
</comment>
<feature type="compositionally biased region" description="Basic and acidic residues" evidence="3">
    <location>
        <begin position="27"/>
        <end position="46"/>
    </location>
</feature>
<name>A0A2A2LF79_9BILA</name>
<evidence type="ECO:0000313" key="4">
    <source>
        <dbReference type="EMBL" id="PAV84872.1"/>
    </source>
</evidence>
<dbReference type="PANTHER" id="PTHR13211:SF0">
    <property type="entry name" value="TELOMERASE CAJAL BODY PROTEIN 1"/>
    <property type="match status" value="1"/>
</dbReference>
<dbReference type="InterPro" id="IPR051150">
    <property type="entry name" value="SWT21/TCAB1_mRNA_Telomere"/>
</dbReference>
<evidence type="ECO:0000256" key="3">
    <source>
        <dbReference type="SAM" id="MobiDB-lite"/>
    </source>
</evidence>
<dbReference type="GO" id="GO:0030576">
    <property type="term" value="P:Cajal body organization"/>
    <property type="evidence" value="ECO:0007669"/>
    <property type="project" value="TreeGrafter"/>
</dbReference>
<sequence>MESNETGETTEQSEVTVTNEETLQVADSEKNEKGEEQQDNEQTKQEDVDESVAARREHKMYRGLGAYLQLLRDSNEAEKGENSEGTNTEAESNEEKKTEDTEQTGNEAPAAAAAAESKEGRTEEIDPEKLKGLSRKERRALMFKNRKPEPEPEQVEEIPVKIQRFEVAYDLENAPQTSTFCDKATFSSSKKASFGFGQTNFLNNYVKSARFSPCGQFVATTSQDHNARVFKLDVEENKLSLLSSIACGDLIYDSCFHPCGDLLATTTRLHPIHLWDAQGQLMASYRGINHLDELSAAQTMCFSLDGSRVYAGYKRMIRVWDVRRPGPQIIDIPTWSKEYGGQRAIISSIAMHPLFDGQYAAACYGPSIAFYSDRTNTVDCIFTGDFKATTHLQFSSDGMKLFSASRKSSEICCWDVRNPSKLLAKLVRPMDLNHKATFDIDSSCRFLFSGTSDGQIVAFDLNDNKEIKLPIWTRRVADCCVPSVSLSPSLPLLTACTGERVFPYPKITKEDNQLILSDSDDSSDESTSQKYRGINRFDDLLNSVQLWKLAL</sequence>
<feature type="region of interest" description="Disordered" evidence="3">
    <location>
        <begin position="1"/>
        <end position="137"/>
    </location>
</feature>
<dbReference type="Proteomes" id="UP000218231">
    <property type="component" value="Unassembled WGS sequence"/>
</dbReference>
<reference evidence="4 5" key="1">
    <citation type="journal article" date="2017" name="Curr. Biol.">
        <title>Genome architecture and evolution of a unichromosomal asexual nematode.</title>
        <authorList>
            <person name="Fradin H."/>
            <person name="Zegar C."/>
            <person name="Gutwein M."/>
            <person name="Lucas J."/>
            <person name="Kovtun M."/>
            <person name="Corcoran D."/>
            <person name="Baugh L.R."/>
            <person name="Kiontke K."/>
            <person name="Gunsalus K."/>
            <person name="Fitch D.H."/>
            <person name="Piano F."/>
        </authorList>
    </citation>
    <scope>NUCLEOTIDE SEQUENCE [LARGE SCALE GENOMIC DNA]</scope>
    <source>
        <strain evidence="4">PF1309</strain>
    </source>
</reference>
<feature type="compositionally biased region" description="Basic and acidic residues" evidence="3">
    <location>
        <begin position="116"/>
        <end position="135"/>
    </location>
</feature>
<dbReference type="InterPro" id="IPR001680">
    <property type="entry name" value="WD40_rpt"/>
</dbReference>
<feature type="compositionally biased region" description="Basic and acidic residues" evidence="3">
    <location>
        <begin position="73"/>
        <end position="82"/>
    </location>
</feature>
<dbReference type="EMBL" id="LIAE01006815">
    <property type="protein sequence ID" value="PAV84872.1"/>
    <property type="molecule type" value="Genomic_DNA"/>
</dbReference>
<dbReference type="InterPro" id="IPR015943">
    <property type="entry name" value="WD40/YVTN_repeat-like_dom_sf"/>
</dbReference>
<dbReference type="STRING" id="2018661.A0A2A2LF79"/>
<evidence type="ECO:0000313" key="5">
    <source>
        <dbReference type="Proteomes" id="UP000218231"/>
    </source>
</evidence>
<keyword evidence="5" id="KW-1185">Reference proteome</keyword>
<dbReference type="InterPro" id="IPR036322">
    <property type="entry name" value="WD40_repeat_dom_sf"/>
</dbReference>
<dbReference type="SMART" id="SM00320">
    <property type="entry name" value="WD40"/>
    <property type="match status" value="5"/>
</dbReference>
<dbReference type="Gene3D" id="2.130.10.10">
    <property type="entry name" value="YVTN repeat-like/Quinoprotein amine dehydrogenase"/>
    <property type="match status" value="2"/>
</dbReference>
<proteinExistence type="inferred from homology"/>
<gene>
    <name evidence="4" type="ORF">WR25_06469</name>
</gene>
<dbReference type="SUPFAM" id="SSF50978">
    <property type="entry name" value="WD40 repeat-like"/>
    <property type="match status" value="1"/>
</dbReference>
<dbReference type="GO" id="GO:0003723">
    <property type="term" value="F:RNA binding"/>
    <property type="evidence" value="ECO:0007669"/>
    <property type="project" value="TreeGrafter"/>
</dbReference>
<accession>A0A2A2LF79</accession>
<dbReference type="AlphaFoldDB" id="A0A2A2LF79"/>
<feature type="compositionally biased region" description="Polar residues" evidence="3">
    <location>
        <begin position="1"/>
        <end position="22"/>
    </location>
</feature>
<comment type="similarity">
    <text evidence="1">Belongs to the TCAB1 family.</text>
</comment>
<dbReference type="PANTHER" id="PTHR13211">
    <property type="entry name" value="TELOMERASE CAJAL BODY PROTEIN 1"/>
    <property type="match status" value="1"/>
</dbReference>
<dbReference type="Pfam" id="PF00400">
    <property type="entry name" value="WD40"/>
    <property type="match status" value="1"/>
</dbReference>
<dbReference type="OrthoDB" id="239865at2759"/>
<evidence type="ECO:0000256" key="1">
    <source>
        <dbReference type="ARBA" id="ARBA00038279"/>
    </source>
</evidence>
<evidence type="ECO:0000256" key="2">
    <source>
        <dbReference type="ARBA" id="ARBA00041558"/>
    </source>
</evidence>